<reference evidence="1 2" key="1">
    <citation type="submission" date="2024-02" db="EMBL/GenBank/DDBJ databases">
        <authorList>
            <person name="Chen Y."/>
            <person name="Shah S."/>
            <person name="Dougan E. K."/>
            <person name="Thang M."/>
            <person name="Chan C."/>
        </authorList>
    </citation>
    <scope>NUCLEOTIDE SEQUENCE [LARGE SCALE GENOMIC DNA]</scope>
</reference>
<evidence type="ECO:0000313" key="1">
    <source>
        <dbReference type="EMBL" id="CAK9032269.1"/>
    </source>
</evidence>
<comment type="caution">
    <text evidence="1">The sequence shown here is derived from an EMBL/GenBank/DDBJ whole genome shotgun (WGS) entry which is preliminary data.</text>
</comment>
<keyword evidence="2" id="KW-1185">Reference proteome</keyword>
<organism evidence="1 2">
    <name type="scientific">Durusdinium trenchii</name>
    <dbReference type="NCBI Taxonomy" id="1381693"/>
    <lineage>
        <taxon>Eukaryota</taxon>
        <taxon>Sar</taxon>
        <taxon>Alveolata</taxon>
        <taxon>Dinophyceae</taxon>
        <taxon>Suessiales</taxon>
        <taxon>Symbiodiniaceae</taxon>
        <taxon>Durusdinium</taxon>
    </lineage>
</organism>
<gene>
    <name evidence="1" type="ORF">SCF082_LOCUS20004</name>
</gene>
<feature type="non-terminal residue" evidence="1">
    <location>
        <position position="1"/>
    </location>
</feature>
<evidence type="ECO:0000313" key="2">
    <source>
        <dbReference type="Proteomes" id="UP001642464"/>
    </source>
</evidence>
<dbReference type="Proteomes" id="UP001642464">
    <property type="component" value="Unassembled WGS sequence"/>
</dbReference>
<proteinExistence type="predicted"/>
<protein>
    <recommendedName>
        <fullName evidence="3">Alpha/beta hydrolase</fullName>
    </recommendedName>
</protein>
<name>A0ABP0L0W9_9DINO</name>
<feature type="non-terminal residue" evidence="1">
    <location>
        <position position="63"/>
    </location>
</feature>
<evidence type="ECO:0008006" key="3">
    <source>
        <dbReference type="Google" id="ProtNLM"/>
    </source>
</evidence>
<dbReference type="EMBL" id="CAXAMM010013825">
    <property type="protein sequence ID" value="CAK9032269.1"/>
    <property type="molecule type" value="Genomic_DNA"/>
</dbReference>
<accession>A0ABP0L0W9</accession>
<sequence length="63" mass="7400">QRMEQDMQPHCDWRNLKTIGSWVPSIWIEEGGHHFSKYESTSLQLGQARDWWDAQLSGDAAQR</sequence>